<dbReference type="InterPro" id="IPR013783">
    <property type="entry name" value="Ig-like_fold"/>
</dbReference>
<gene>
    <name evidence="1" type="ORF">MICPUCDRAFT_50355</name>
</gene>
<dbReference type="AlphaFoldDB" id="C1MHX4"/>
<dbReference type="PANTHER" id="PTHR46348:SF1">
    <property type="entry name" value="DELETED IN LUNG AND ESOPHAGEAL CANCER PROTEIN 1"/>
    <property type="match status" value="1"/>
</dbReference>
<sequence>MALRCRVWNRYDELPERALPVRAGITGSPLIVQPTKIVPAGYAATAPRPPKLKVFALDWGEKETGAPAVSKRFYCVNKGPHDMTVNFEAWLSPPDPDLNGVTCALTKLIVDEDAEFVSVDILGQGEKCGEKGPFTVVPSGDVVVPKLGGQRQFEVTYSYRGKPRKFVGAVVGTHSVRGPGANANRGLKLELGCAATKNRVGDVDADAPERDAAARRAVAKPVRVRINDAFHFTSAGPPMQMKPLLVRMQATAFSPRLTVDERENFRWRCYSPVDVSDGSYYKSVTLTNAWAKPLGFKMSIGGPFEITDVVSSVPQLAFDRETSFVACARARAAAKVSKPPPKISDVDFVLPAEENVHVTMRFVPPEPDEDDFGNPIHDDATLDGGLVLDYDNGTRDVQTFKLLCEYLHPALEVNVQEIDFGKVHCAAKTLSARRLTLTNTGEADAEWAMHFPRWMHRVGMAGSVFECVPASGIIPGTGPHGKPRSVEIEILLDAKKPERYASALTFKPRLGRGCSVVVQGEGTLDEEYEGQIMPRFEPIDDA</sequence>
<name>C1MHX4_MICPC</name>
<keyword evidence="2" id="KW-1185">Reference proteome</keyword>
<dbReference type="InterPro" id="IPR033304">
    <property type="entry name" value="DLEC1"/>
</dbReference>
<dbReference type="GeneID" id="9680755"/>
<dbReference type="PANTHER" id="PTHR46348">
    <property type="entry name" value="DELETED IN LUNG AND ESOPHAGEAL CANCER PROTEIN 1"/>
    <property type="match status" value="1"/>
</dbReference>
<reference evidence="1 2" key="1">
    <citation type="journal article" date="2009" name="Science">
        <title>Green evolution and dynamic adaptations revealed by genomes of the marine picoeukaryotes Micromonas.</title>
        <authorList>
            <person name="Worden A.Z."/>
            <person name="Lee J.H."/>
            <person name="Mock T."/>
            <person name="Rouze P."/>
            <person name="Simmons M.P."/>
            <person name="Aerts A.L."/>
            <person name="Allen A.E."/>
            <person name="Cuvelier M.L."/>
            <person name="Derelle E."/>
            <person name="Everett M.V."/>
            <person name="Foulon E."/>
            <person name="Grimwood J."/>
            <person name="Gundlach H."/>
            <person name="Henrissat B."/>
            <person name="Napoli C."/>
            <person name="McDonald S.M."/>
            <person name="Parker M.S."/>
            <person name="Rombauts S."/>
            <person name="Salamov A."/>
            <person name="Von Dassow P."/>
            <person name="Badger J.H."/>
            <person name="Coutinho P.M."/>
            <person name="Demir E."/>
            <person name="Dubchak I."/>
            <person name="Gentemann C."/>
            <person name="Eikrem W."/>
            <person name="Gready J.E."/>
            <person name="John U."/>
            <person name="Lanier W."/>
            <person name="Lindquist E.A."/>
            <person name="Lucas S."/>
            <person name="Mayer K.F."/>
            <person name="Moreau H."/>
            <person name="Not F."/>
            <person name="Otillar R."/>
            <person name="Panaud O."/>
            <person name="Pangilinan J."/>
            <person name="Paulsen I."/>
            <person name="Piegu B."/>
            <person name="Poliakov A."/>
            <person name="Robbens S."/>
            <person name="Schmutz J."/>
            <person name="Toulza E."/>
            <person name="Wyss T."/>
            <person name="Zelensky A."/>
            <person name="Zhou K."/>
            <person name="Armbrust E.V."/>
            <person name="Bhattacharya D."/>
            <person name="Goodenough U.W."/>
            <person name="Van de Peer Y."/>
            <person name="Grigoriev I.V."/>
        </authorList>
    </citation>
    <scope>NUCLEOTIDE SEQUENCE [LARGE SCALE GENOMIC DNA]</scope>
    <source>
        <strain evidence="1 2">CCMP1545</strain>
    </source>
</reference>
<dbReference type="KEGG" id="mpp:MICPUCDRAFT_50355"/>
<dbReference type="Gene3D" id="2.60.40.10">
    <property type="entry name" value="Immunoglobulins"/>
    <property type="match status" value="1"/>
</dbReference>
<dbReference type="GO" id="GO:0005929">
    <property type="term" value="C:cilium"/>
    <property type="evidence" value="ECO:0007669"/>
    <property type="project" value="TreeGrafter"/>
</dbReference>
<dbReference type="EMBL" id="GG663735">
    <property type="protein sequence ID" value="EEH60283.1"/>
    <property type="molecule type" value="Genomic_DNA"/>
</dbReference>
<protein>
    <submittedName>
        <fullName evidence="1">Predicted protein</fullName>
    </submittedName>
</protein>
<dbReference type="Proteomes" id="UP000001876">
    <property type="component" value="Unassembled WGS sequence"/>
</dbReference>
<dbReference type="GO" id="GO:0005737">
    <property type="term" value="C:cytoplasm"/>
    <property type="evidence" value="ECO:0007669"/>
    <property type="project" value="TreeGrafter"/>
</dbReference>
<organism evidence="2">
    <name type="scientific">Micromonas pusilla (strain CCMP1545)</name>
    <name type="common">Picoplanktonic green alga</name>
    <dbReference type="NCBI Taxonomy" id="564608"/>
    <lineage>
        <taxon>Eukaryota</taxon>
        <taxon>Viridiplantae</taxon>
        <taxon>Chlorophyta</taxon>
        <taxon>Mamiellophyceae</taxon>
        <taxon>Mamiellales</taxon>
        <taxon>Mamiellaceae</taxon>
        <taxon>Micromonas</taxon>
    </lineage>
</organism>
<dbReference type="GO" id="GO:0008285">
    <property type="term" value="P:negative regulation of cell population proliferation"/>
    <property type="evidence" value="ECO:0007669"/>
    <property type="project" value="InterPro"/>
</dbReference>
<dbReference type="RefSeq" id="XP_003055031.1">
    <property type="nucleotide sequence ID" value="XM_003054985.1"/>
</dbReference>
<evidence type="ECO:0000313" key="1">
    <source>
        <dbReference type="EMBL" id="EEH60283.1"/>
    </source>
</evidence>
<dbReference type="GO" id="GO:0015631">
    <property type="term" value="F:tubulin binding"/>
    <property type="evidence" value="ECO:0007669"/>
    <property type="project" value="TreeGrafter"/>
</dbReference>
<evidence type="ECO:0000313" key="2">
    <source>
        <dbReference type="Proteomes" id="UP000001876"/>
    </source>
</evidence>
<proteinExistence type="predicted"/>
<accession>C1MHX4</accession>